<dbReference type="PANTHER" id="PTHR43460">
    <property type="entry name" value="METHYLTRANSFERASE"/>
    <property type="match status" value="1"/>
</dbReference>
<evidence type="ECO:0000313" key="3">
    <source>
        <dbReference type="Proteomes" id="UP000317778"/>
    </source>
</evidence>
<accession>A0A532V810</accession>
<dbReference type="Pfam" id="PF13847">
    <property type="entry name" value="Methyltransf_31"/>
    <property type="match status" value="1"/>
</dbReference>
<dbReference type="Gene3D" id="3.40.50.150">
    <property type="entry name" value="Vaccinia Virus protein VP39"/>
    <property type="match status" value="1"/>
</dbReference>
<name>A0A532V810_UNCT6</name>
<dbReference type="InterPro" id="IPR052939">
    <property type="entry name" value="23S_rRNA_MeTrnsfrase_RlmA"/>
</dbReference>
<dbReference type="EMBL" id="NJBO01000005">
    <property type="protein sequence ID" value="TKJ43345.1"/>
    <property type="molecule type" value="Genomic_DNA"/>
</dbReference>
<dbReference type="AlphaFoldDB" id="A0A532V810"/>
<dbReference type="InterPro" id="IPR029063">
    <property type="entry name" value="SAM-dependent_MTases_sf"/>
</dbReference>
<dbReference type="InterPro" id="IPR025714">
    <property type="entry name" value="Methyltranfer_dom"/>
</dbReference>
<protein>
    <recommendedName>
        <fullName evidence="1">Methyltransferase domain-containing protein</fullName>
    </recommendedName>
</protein>
<feature type="domain" description="Methyltransferase" evidence="1">
    <location>
        <begin position="45"/>
        <end position="149"/>
    </location>
</feature>
<comment type="caution">
    <text evidence="2">The sequence shown here is derived from an EMBL/GenBank/DDBJ whole genome shotgun (WGS) entry which is preliminary data.</text>
</comment>
<dbReference type="CDD" id="cd02440">
    <property type="entry name" value="AdoMet_MTases"/>
    <property type="match status" value="1"/>
</dbReference>
<evidence type="ECO:0000313" key="2">
    <source>
        <dbReference type="EMBL" id="TKJ43345.1"/>
    </source>
</evidence>
<gene>
    <name evidence="2" type="ORF">CEE36_04755</name>
</gene>
<dbReference type="Proteomes" id="UP000317778">
    <property type="component" value="Unassembled WGS sequence"/>
</dbReference>
<organism evidence="2 3">
    <name type="scientific">candidate division TA06 bacterium B3_TA06</name>
    <dbReference type="NCBI Taxonomy" id="2012487"/>
    <lineage>
        <taxon>Bacteria</taxon>
        <taxon>Bacteria division TA06</taxon>
    </lineage>
</organism>
<dbReference type="PANTHER" id="PTHR43460:SF1">
    <property type="entry name" value="METHYLTRANSFERASE TYPE 11 DOMAIN-CONTAINING PROTEIN"/>
    <property type="match status" value="1"/>
</dbReference>
<sequence>MTLEELQRIARSVNERRGWDFSRVRSDRDPVPWDYTDVVRRYLEPSARVLDIGTAGGEIFLSLAPCFGIGIGIDNDPAMIQAACENTPSSLTHKVSFQRMHAEVLRFPNSCFDVVLNRHSPVFAGEIVRVLRPEGVFITQQVGSRNTQNICSVFGCGPGGGYEPDPSQDIERLVEAFVKAGCRVVARASYDVRYWFRDVESFIFWLKAIPLPEDFDIERHWQEVDKIITEYSTSKGIETNENRELLIIWKR</sequence>
<evidence type="ECO:0000259" key="1">
    <source>
        <dbReference type="Pfam" id="PF13847"/>
    </source>
</evidence>
<reference evidence="2 3" key="1">
    <citation type="submission" date="2017-06" db="EMBL/GenBank/DDBJ databases">
        <title>Novel microbial phyla capable of carbon fixation and sulfur reduction in deep-sea sediments.</title>
        <authorList>
            <person name="Huang J."/>
            <person name="Baker B."/>
            <person name="Wang Y."/>
        </authorList>
    </citation>
    <scope>NUCLEOTIDE SEQUENCE [LARGE SCALE GENOMIC DNA]</scope>
    <source>
        <strain evidence="2">B3_TA06</strain>
    </source>
</reference>
<dbReference type="SUPFAM" id="SSF53335">
    <property type="entry name" value="S-adenosyl-L-methionine-dependent methyltransferases"/>
    <property type="match status" value="1"/>
</dbReference>
<proteinExistence type="predicted"/>